<accession>A0A1B0Z1K4</accession>
<evidence type="ECO:0008006" key="2">
    <source>
        <dbReference type="Google" id="ProtNLM"/>
    </source>
</evidence>
<dbReference type="EMBL" id="KT997797">
    <property type="protein sequence ID" value="ANO58070.1"/>
    <property type="molecule type" value="Genomic_DNA"/>
</dbReference>
<dbReference type="AlphaFoldDB" id="A0A1B0Z1K4"/>
<evidence type="ECO:0000313" key="1">
    <source>
        <dbReference type="EMBL" id="ANO58070.1"/>
    </source>
</evidence>
<organism evidence="1">
    <name type="scientific">uncultured Alphaproteobacteria bacterium</name>
    <dbReference type="NCBI Taxonomy" id="91750"/>
    <lineage>
        <taxon>Bacteria</taxon>
        <taxon>Pseudomonadati</taxon>
        <taxon>Pseudomonadota</taxon>
        <taxon>Alphaproteobacteria</taxon>
        <taxon>environmental samples</taxon>
    </lineage>
</organism>
<dbReference type="PROSITE" id="PS51257">
    <property type="entry name" value="PROKAR_LIPOPROTEIN"/>
    <property type="match status" value="1"/>
</dbReference>
<sequence length="58" mass="6848">MRYLVIFLFVSLFLASCDNARHRININTNPFSTKFEEKTKVGYSITFGKERKETIKED</sequence>
<proteinExistence type="predicted"/>
<reference evidence="1" key="1">
    <citation type="submission" date="2015-11" db="EMBL/GenBank/DDBJ databases">
        <title>Genomes of Abundant and Widespread Viruses from the Deep Ocean.</title>
        <authorList>
            <person name="Mizuno C.M."/>
            <person name="Ghai R."/>
            <person name="Saghai A."/>
            <person name="Lopez-Garcia P."/>
            <person name="Rodriguez-Valera F."/>
        </authorList>
    </citation>
    <scope>NUCLEOTIDE SEQUENCE</scope>
</reference>
<name>A0A1B0Z1K4_9PROT</name>
<protein>
    <recommendedName>
        <fullName evidence="2">Lipoprotein</fullName>
    </recommendedName>
</protein>